<keyword evidence="1" id="KW-0732">Signal</keyword>
<evidence type="ECO:0008006" key="16">
    <source>
        <dbReference type="Google" id="ProtNLM"/>
    </source>
</evidence>
<evidence type="ECO:0000256" key="1">
    <source>
        <dbReference type="SAM" id="SignalP"/>
    </source>
</evidence>
<accession>A0A6A3Z1C4</accession>
<proteinExistence type="predicted"/>
<evidence type="ECO:0000313" key="3">
    <source>
        <dbReference type="EMBL" id="KAE9130651.1"/>
    </source>
</evidence>
<dbReference type="Proteomes" id="UP000441208">
    <property type="component" value="Unassembled WGS sequence"/>
</dbReference>
<comment type="caution">
    <text evidence="6">The sequence shown here is derived from an EMBL/GenBank/DDBJ whole genome shotgun (WGS) entry which is preliminary data.</text>
</comment>
<dbReference type="Proteomes" id="UP000433483">
    <property type="component" value="Unassembled WGS sequence"/>
</dbReference>
<keyword evidence="9" id="KW-1185">Reference proteome</keyword>
<evidence type="ECO:0000313" key="10">
    <source>
        <dbReference type="Proteomes" id="UP000437068"/>
    </source>
</evidence>
<feature type="chain" id="PRO_5036166800" description="Secreted protein" evidence="1">
    <location>
        <begin position="25"/>
        <end position="97"/>
    </location>
</feature>
<feature type="signal peptide" evidence="1">
    <location>
        <begin position="1"/>
        <end position="24"/>
    </location>
</feature>
<evidence type="ECO:0000313" key="13">
    <source>
        <dbReference type="Proteomes" id="UP000441208"/>
    </source>
</evidence>
<dbReference type="Proteomes" id="UP000488956">
    <property type="component" value="Unassembled WGS sequence"/>
</dbReference>
<sequence>MSSIRAHICSFIALYSLTVPTIDCTAPSKSAMAISSSAVVPDDDVVVSLTPALPSLPSISPDKSMPWMRGTVDFPVVCVLDLAAITSAADFDTKLSS</sequence>
<dbReference type="EMBL" id="QXGA01000905">
    <property type="protein sequence ID" value="KAE9136278.1"/>
    <property type="molecule type" value="Genomic_DNA"/>
</dbReference>
<evidence type="ECO:0000313" key="9">
    <source>
        <dbReference type="Proteomes" id="UP000433483"/>
    </source>
</evidence>
<dbReference type="EMBL" id="QXFZ01000141">
    <property type="protein sequence ID" value="KAE9130651.1"/>
    <property type="molecule type" value="Genomic_DNA"/>
</dbReference>
<evidence type="ECO:0000313" key="4">
    <source>
        <dbReference type="EMBL" id="KAE9136278.1"/>
    </source>
</evidence>
<evidence type="ECO:0000313" key="14">
    <source>
        <dbReference type="Proteomes" id="UP000476176"/>
    </source>
</evidence>
<dbReference type="EMBL" id="QXGD01000140">
    <property type="protein sequence ID" value="KAE9250971.1"/>
    <property type="molecule type" value="Genomic_DNA"/>
</dbReference>
<dbReference type="Proteomes" id="UP000476176">
    <property type="component" value="Unassembled WGS sequence"/>
</dbReference>
<dbReference type="Proteomes" id="UP000440367">
    <property type="component" value="Unassembled WGS sequence"/>
</dbReference>
<evidence type="ECO:0000313" key="5">
    <source>
        <dbReference type="EMBL" id="KAE9218962.1"/>
    </source>
</evidence>
<evidence type="ECO:0000313" key="7">
    <source>
        <dbReference type="EMBL" id="KAE9250971.1"/>
    </source>
</evidence>
<protein>
    <recommendedName>
        <fullName evidence="16">Secreted protein</fullName>
    </recommendedName>
</protein>
<evidence type="ECO:0000313" key="12">
    <source>
        <dbReference type="Proteomes" id="UP000440732"/>
    </source>
</evidence>
<evidence type="ECO:0000313" key="2">
    <source>
        <dbReference type="EMBL" id="KAE9098858.1"/>
    </source>
</evidence>
<dbReference type="Proteomes" id="UP000440732">
    <property type="component" value="Unassembled WGS sequence"/>
</dbReference>
<gene>
    <name evidence="8" type="ORF">PF001_g14722</name>
    <name evidence="7" type="ORF">PF002_g4521</name>
    <name evidence="5" type="ORF">PF004_g13733</name>
    <name evidence="6" type="ORF">PF005_g4405</name>
    <name evidence="4" type="ORF">PF006_g14424</name>
    <name evidence="3" type="ORF">PF007_g4438</name>
    <name evidence="2" type="ORF">PF010_g15406</name>
</gene>
<dbReference type="AlphaFoldDB" id="A0A6A3Z1C4"/>
<organism evidence="6 9">
    <name type="scientific">Phytophthora fragariae</name>
    <dbReference type="NCBI Taxonomy" id="53985"/>
    <lineage>
        <taxon>Eukaryota</taxon>
        <taxon>Sar</taxon>
        <taxon>Stramenopiles</taxon>
        <taxon>Oomycota</taxon>
        <taxon>Peronosporomycetes</taxon>
        <taxon>Peronosporales</taxon>
        <taxon>Peronosporaceae</taxon>
        <taxon>Phytophthora</taxon>
    </lineage>
</organism>
<dbReference type="Proteomes" id="UP000437068">
    <property type="component" value="Unassembled WGS sequence"/>
</dbReference>
<dbReference type="EMBL" id="QXGB01000142">
    <property type="protein sequence ID" value="KAE9228244.1"/>
    <property type="molecule type" value="Genomic_DNA"/>
</dbReference>
<name>A0A6A3Z1C4_9STRA</name>
<evidence type="ECO:0000313" key="6">
    <source>
        <dbReference type="EMBL" id="KAE9228244.1"/>
    </source>
</evidence>
<evidence type="ECO:0000313" key="11">
    <source>
        <dbReference type="Proteomes" id="UP000440367"/>
    </source>
</evidence>
<evidence type="ECO:0000313" key="8">
    <source>
        <dbReference type="EMBL" id="KAE9300872.1"/>
    </source>
</evidence>
<dbReference type="EMBL" id="QXGC01000848">
    <property type="protein sequence ID" value="KAE9218962.1"/>
    <property type="molecule type" value="Genomic_DNA"/>
</dbReference>
<evidence type="ECO:0000313" key="15">
    <source>
        <dbReference type="Proteomes" id="UP000488956"/>
    </source>
</evidence>
<dbReference type="EMBL" id="QXFX01001003">
    <property type="protein sequence ID" value="KAE9098858.1"/>
    <property type="molecule type" value="Genomic_DNA"/>
</dbReference>
<reference evidence="9 10" key="1">
    <citation type="submission" date="2018-08" db="EMBL/GenBank/DDBJ databases">
        <title>Genomic investigation of the strawberry pathogen Phytophthora fragariae indicates pathogenicity is determined by transcriptional variation in three key races.</title>
        <authorList>
            <person name="Adams T.M."/>
            <person name="Armitage A.D."/>
            <person name="Sobczyk M.K."/>
            <person name="Bates H.J."/>
            <person name="Dunwell J.M."/>
            <person name="Nellist C.F."/>
            <person name="Harrison R.J."/>
        </authorList>
    </citation>
    <scope>NUCLEOTIDE SEQUENCE [LARGE SCALE GENOMIC DNA]</scope>
    <source>
        <strain evidence="8 10">A4</strain>
        <strain evidence="7 11">BC-1</strain>
        <strain evidence="5 14">BC-23</strain>
        <strain evidence="6 9">NOV-27</strain>
        <strain evidence="4 12">NOV-5</strain>
        <strain evidence="3 13">NOV-71</strain>
        <strain evidence="2 15">ONT-3</strain>
    </source>
</reference>
<dbReference type="EMBL" id="QXGE01000927">
    <property type="protein sequence ID" value="KAE9300872.1"/>
    <property type="molecule type" value="Genomic_DNA"/>
</dbReference>